<dbReference type="Pfam" id="PF01709">
    <property type="entry name" value="Transcrip_reg"/>
    <property type="match status" value="1"/>
</dbReference>
<reference evidence="5" key="1">
    <citation type="submission" date="2025-08" db="UniProtKB">
        <authorList>
            <consortium name="RefSeq"/>
        </authorList>
    </citation>
    <scope>IDENTIFICATION</scope>
    <source>
        <tissue evidence="5">Testes</tissue>
    </source>
</reference>
<keyword evidence="4" id="KW-1185">Reference proteome</keyword>
<dbReference type="Proteomes" id="UP000694865">
    <property type="component" value="Unplaced"/>
</dbReference>
<dbReference type="InterPro" id="IPR026564">
    <property type="entry name" value="Transcrip_reg_TACO1-like_dom3"/>
</dbReference>
<dbReference type="Gene3D" id="1.10.10.200">
    <property type="match status" value="1"/>
</dbReference>
<dbReference type="PANTHER" id="PTHR12532">
    <property type="entry name" value="TRANSLATIONAL ACTIVATOR OF CYTOCHROME C OXIDASE 1"/>
    <property type="match status" value="1"/>
</dbReference>
<dbReference type="Gene3D" id="3.30.70.980">
    <property type="match status" value="2"/>
</dbReference>
<dbReference type="InterPro" id="IPR017856">
    <property type="entry name" value="Integrase-like_N"/>
</dbReference>
<feature type="domain" description="TACO1/YebC-like N-terminal" evidence="3">
    <location>
        <begin position="90"/>
        <end position="160"/>
    </location>
</feature>
<dbReference type="InterPro" id="IPR029072">
    <property type="entry name" value="YebC-like"/>
</dbReference>
<evidence type="ECO:0000256" key="1">
    <source>
        <dbReference type="ARBA" id="ARBA00008724"/>
    </source>
</evidence>
<dbReference type="PANTHER" id="PTHR12532:SF0">
    <property type="entry name" value="TRANSLATIONAL ACTIVATOR OF CYTOCHROME C OXIDASE 1"/>
    <property type="match status" value="1"/>
</dbReference>
<dbReference type="HAMAP" id="MF_00693">
    <property type="entry name" value="Transcrip_reg_TACO1"/>
    <property type="match status" value="1"/>
</dbReference>
<accession>A0ABM0GWZ9</accession>
<dbReference type="InterPro" id="IPR048300">
    <property type="entry name" value="TACO1_YebC-like_2nd/3rd_dom"/>
</dbReference>
<protein>
    <submittedName>
        <fullName evidence="5">Translational activator of cytochrome c oxidase 1-like</fullName>
    </submittedName>
</protein>
<dbReference type="SUPFAM" id="SSF75625">
    <property type="entry name" value="YebC-like"/>
    <property type="match status" value="1"/>
</dbReference>
<dbReference type="GeneID" id="100371482"/>
<evidence type="ECO:0000313" key="5">
    <source>
        <dbReference type="RefSeq" id="XP_002739198.1"/>
    </source>
</evidence>
<proteinExistence type="inferred from homology"/>
<dbReference type="InterPro" id="IPR049083">
    <property type="entry name" value="TACO1_YebC_N"/>
</dbReference>
<evidence type="ECO:0000259" key="2">
    <source>
        <dbReference type="Pfam" id="PF01709"/>
    </source>
</evidence>
<dbReference type="RefSeq" id="XP_002739198.1">
    <property type="nucleotide sequence ID" value="XM_002739152.2"/>
</dbReference>
<dbReference type="Pfam" id="PF20772">
    <property type="entry name" value="TACO1_YebC_N"/>
    <property type="match status" value="1"/>
</dbReference>
<organism evidence="4 5">
    <name type="scientific">Saccoglossus kowalevskii</name>
    <name type="common">Acorn worm</name>
    <dbReference type="NCBI Taxonomy" id="10224"/>
    <lineage>
        <taxon>Eukaryota</taxon>
        <taxon>Metazoa</taxon>
        <taxon>Hemichordata</taxon>
        <taxon>Enteropneusta</taxon>
        <taxon>Harrimaniidae</taxon>
        <taxon>Saccoglossus</taxon>
    </lineage>
</organism>
<feature type="domain" description="TACO1/YebC-like second and third" evidence="2">
    <location>
        <begin position="168"/>
        <end position="326"/>
    </location>
</feature>
<name>A0ABM0GWZ9_SACKO</name>
<sequence length="330" mass="36715">MASLTRLVVGRVAPRTRMCQGYSVFRRSINFSCHVQSRFISRRNNNFNTVDKHLFCQESFFGYQCGDNMLIKLNCRRHFFKNTVNTAGHNKWSKVKHVKGPKDAARAMEISKLQPKVKYAVQTGGSDVTNNAILASLLEYAHARGIPRSSIESMIKSAAGSKAAPSTSILCEVRGPAGSCLLVDVLSDNTNRTRTELKTLLRKLGCSLAEQGSALYAFSHKGVIRVPQSSILVDEVLDVAIEAGAEDVMETEYENEEQVWMFMCEPKELRSVCNSLKSLNYKPISVSLEYIAENTVILKDSELENAAHIISQLSDHPDVVKVYDNITSES</sequence>
<comment type="similarity">
    <text evidence="1">Belongs to the TACO1 family.</text>
</comment>
<gene>
    <name evidence="5" type="primary">LOC100371482</name>
</gene>
<evidence type="ECO:0000259" key="3">
    <source>
        <dbReference type="Pfam" id="PF20772"/>
    </source>
</evidence>
<dbReference type="InterPro" id="IPR002876">
    <property type="entry name" value="Transcrip_reg_TACO1-like"/>
</dbReference>
<evidence type="ECO:0000313" key="4">
    <source>
        <dbReference type="Proteomes" id="UP000694865"/>
    </source>
</evidence>